<reference evidence="2 3" key="1">
    <citation type="submission" date="2020-08" db="EMBL/GenBank/DDBJ databases">
        <title>Sequencing the genomes of 1000 actinobacteria strains.</title>
        <authorList>
            <person name="Klenk H.-P."/>
        </authorList>
    </citation>
    <scope>NUCLEOTIDE SEQUENCE [LARGE SCALE GENOMIC DNA]</scope>
    <source>
        <strain evidence="2 3">DSM 44551</strain>
    </source>
</reference>
<comment type="caution">
    <text evidence="2">The sequence shown here is derived from an EMBL/GenBank/DDBJ whole genome shotgun (WGS) entry which is preliminary data.</text>
</comment>
<accession>A0A7W8VE31</accession>
<evidence type="ECO:0000259" key="1">
    <source>
        <dbReference type="Pfam" id="PF12697"/>
    </source>
</evidence>
<organism evidence="2 3">
    <name type="scientific">Nocardiopsis composta</name>
    <dbReference type="NCBI Taxonomy" id="157465"/>
    <lineage>
        <taxon>Bacteria</taxon>
        <taxon>Bacillati</taxon>
        <taxon>Actinomycetota</taxon>
        <taxon>Actinomycetes</taxon>
        <taxon>Streptosporangiales</taxon>
        <taxon>Nocardiopsidaceae</taxon>
        <taxon>Nocardiopsis</taxon>
    </lineage>
</organism>
<dbReference type="AlphaFoldDB" id="A0A7W8VE31"/>
<evidence type="ECO:0000313" key="2">
    <source>
        <dbReference type="EMBL" id="MBB5432504.1"/>
    </source>
</evidence>
<dbReference type="InterPro" id="IPR029058">
    <property type="entry name" value="AB_hydrolase_fold"/>
</dbReference>
<dbReference type="Proteomes" id="UP000572635">
    <property type="component" value="Unassembled WGS sequence"/>
</dbReference>
<evidence type="ECO:0000313" key="3">
    <source>
        <dbReference type="Proteomes" id="UP000572635"/>
    </source>
</evidence>
<feature type="domain" description="AB hydrolase-1" evidence="1">
    <location>
        <begin position="8"/>
        <end position="240"/>
    </location>
</feature>
<dbReference type="InterPro" id="IPR000073">
    <property type="entry name" value="AB_hydrolase_1"/>
</dbReference>
<sequence length="256" mass="27424">MTLTSDTVVCASGLGGAAFDWEGVRRLLQDRYRVVRFDRRNLRPTLRSEAMRLAGLAEAAGGPVVVVAHSVAALHAEAFARLRPELVCGLVLVDPSCEVRTPSPSALRSLAWRVGGGLVSPFARAAGPALRRAVVRRQTVARRDPAPREAVRRHYGDGQILRAAAAELACYDAMVADLHALRRRAPFPPVGLVVLTAPDGPAWRGCHEGLAALSPCGRRIDVPRAAHLLHLEFPEVVAEAADDLAQGGRRTLLGGR</sequence>
<proteinExistence type="predicted"/>
<keyword evidence="3" id="KW-1185">Reference proteome</keyword>
<protein>
    <submittedName>
        <fullName evidence="2">Pimeloyl-ACP methyl ester carboxylesterase</fullName>
    </submittedName>
</protein>
<dbReference type="Gene3D" id="3.40.50.1820">
    <property type="entry name" value="alpha/beta hydrolase"/>
    <property type="match status" value="1"/>
</dbReference>
<dbReference type="GO" id="GO:0003824">
    <property type="term" value="F:catalytic activity"/>
    <property type="evidence" value="ECO:0007669"/>
    <property type="project" value="UniProtKB-ARBA"/>
</dbReference>
<name>A0A7W8VE31_9ACTN</name>
<dbReference type="SUPFAM" id="SSF53474">
    <property type="entry name" value="alpha/beta-Hydrolases"/>
    <property type="match status" value="1"/>
</dbReference>
<dbReference type="EMBL" id="JACHDB010000001">
    <property type="protein sequence ID" value="MBB5432504.1"/>
    <property type="molecule type" value="Genomic_DNA"/>
</dbReference>
<dbReference type="Pfam" id="PF12697">
    <property type="entry name" value="Abhydrolase_6"/>
    <property type="match status" value="1"/>
</dbReference>
<gene>
    <name evidence="2" type="ORF">HDA36_002588</name>
</gene>
<dbReference type="RefSeq" id="WP_221331537.1">
    <property type="nucleotide sequence ID" value="NZ_BAAAJD010000043.1"/>
</dbReference>